<name>A0AAD8ASW2_BIOPF</name>
<proteinExistence type="predicted"/>
<feature type="compositionally biased region" description="Low complexity" evidence="1">
    <location>
        <begin position="673"/>
        <end position="685"/>
    </location>
</feature>
<sequence length="2433" mass="270840">MEACQDLQQYGTCVDPLWDPFSTDHVKALVRKESPPNSDSNVSKTSTPLTPQEFELLSDSNPFKQDIAEKYGLAYPGITTKSQSIDFLNKAKSLLDLDDLFKVRFRRRSTNDESCPESSSGGSRARRHYRESSTRAVSGLNEFLLKNQQSIEESIQKLGDSNEELSLVKRQEFLLQNQKSIEKSIQRLESLERERHLSRKLRKQKSSAEEVLDSNIPDIGPQDEPNNNTHFNKDILFKDNLINLDDKVSSDTPSPSIGKQDNCDKPTSSPTNVIEQISSDLQSTPESLHLDDPERSQKRHDPYAAILHEDICRKREHAKSLSDAQSFGSKDESFDIPRLLTKSIDIGELPRLAKDIKTSQFDISPNDEQLEKVKKLQKGLKHLYSTSIETVSNTSPVDVGQDNQIEVNISPSITGESIDYHFGSSLDSSEEISKSLESIVSPLTFVPCSSDANKVVHIQSSDSDSQGLVSGPSSSNQIIIKSSSFVNSPDVDSNDDVFAERTPETTEDHAVKVDEWKTISPLSSDHDVNFDRSVSPSPEIKEAPMASDQFSSSFYTMFGTTVTSLEDIANSGQDQCAGKEKSPDYKQKLETEDLVEADTDEAKWDGSEDLGALDDSASHFDETSGDDSVFGETRSQNCQDELISFVDSIHSLDRGDHSPCISKDILFQTKVSLSSGDSSRGSISRESMRVNLSQDSSTLEHSEDTPLSSTLISQSDQPLRKPFDIASLVPLNECKSMDSMLVNTSSDSLAAQGVSRGSDQFSKPPDRANRGSLSIDLRRRNMQEQTRRRSLPMVRLKNLGKATPLLWTSQSVDVNIESAHRRSSLPMDEPITKEIKTYKSSQTKLQYEDPSLSSMSSFTSFGKKSSFPDKDKCDTPVSKDKEIEPLEKTADMQKADSILQDIWGVPIVKISTTEPNTSTSSPWSTDSWGLVKQFSDDFILDHLTPSQQEKDTSAEFGKVNYKNDTEELKEITNLLVDTSTENIDTHSSEVLTHVNLSDQSLSFSEFVKTKVQKPLRVVLPFSQHHDVIESNDPPQTFGKDVDLDEAITAAKLVDVIEQEMDGSKDADNGLPPDLLLNKTSLATPTSPKATPTSPISIPELNQVELNSTYANIDVTHSQVETENSVENANVEEFSRDDRFRPNDVTDKPDSSSDSDGGDIDALVQEYKQEVVDSDDGDIDDIVKEFKDVQPEVDAHRTAEDSEKLRKSAFNKFGKVLNKMQSVTKYMTTKKKDKDGEDKLKSPPLSGRHTRSQSEDEGGEGSDGRRENEDAFELLNKAAEVFKAQTVKKKRKSTVGTWRSKTEYSETLEPDTETDYDLVTRAAILFKGFKTKKPKEIEGVGSNSETEPIRLKHVDANQSIELVAHDEERKCDDVVKGDDVEKGGDVVKGDDVVTVDDVEISERCNDGISRATETDKLANSTEPLLDSSSSNVNEPDHCDKEKSLDSELSERVNSAMIDSGFESVIKFASEQQETTEEVALFDSDHVVTAHESSVEIAGQMAIEHSTIDHDVRLESGLADKVQGPNVLEENEKSFLPDDNLTHRVESMKEEERKEGKMDVVGIPSEKISLDSYENVKPKMEGVQKQVIDKNAKIEEFSERSLTVDSELEPESPKILGVLNEQTCDLILSTGYDDRISTRSDGKINFLKQELKTSQTSTLNEANVKLEQIAKEISNVDAEGLKFTNAKSGTGNLDLKPPEYKRLSSESTENQDSCSMTVNCPDSPENGMSVNGDGGFSLCCGTNIKLNCTAMVKKPERRPSAVVIANKRCAMTEEENMFPMKVSESFRQGLNQDHDKPDSKITRPQAQVRVVHDLKVNEHELNRNFAGSREELLNDPENKNMAPKTSQIVQEEKDSPKDPTPLSQGVITSDFERDRQTRLEKRRSIIENPDADKRAINMYDSVLDELVEIQTSKAEMGENQIGQEARETSKSKRYGRVMSESDFEANFGQAIEKCEQKLQQIAKHEMDTGVVTEGVVTDPTQYVRDHLVTIKSRDNVPGFIMQQSIDVYDNLLYPDSAQSTLDRSYRYRPQQRDRRGLRDVVDTRSSFTSVVSDGVSDEYIHGRRSHGRSKWVSSTPHLCTVEKQTDMVNSRTNSLPYLDRPDTIPRHYRSDVAASAISFNSYSAGWGNYARIDDVNDRRSYDSESSTSGLVIPGAGRESTLSDVSDAYIFGEYSTVKDEIPYDRVIRPMDGHRIMDNSFRFRHVQTTSEDSPYENMKVITSQPIGSRTVYVRSDIDIRGDLTDGYQPYAIIANPMESKYVQYSDPTSPAGVIKISCASQTSTESLVGLVRDDASDILEGLPVFEYTLGATQSTESHLADAANSPGGYKFADDKPDLTRQTQSLDRRTMKQSEGPRNSYVIKKATKVTFSRDAVLTDVIDGIKKSEQGQEASGRGIRNIATSTMSSIGGGVKEIARIFHVPFQCCRSSRKEKPRSK</sequence>
<feature type="non-terminal residue" evidence="2">
    <location>
        <position position="2433"/>
    </location>
</feature>
<feature type="region of interest" description="Disordered" evidence="1">
    <location>
        <begin position="1823"/>
        <end position="1873"/>
    </location>
</feature>
<feature type="region of interest" description="Disordered" evidence="1">
    <location>
        <begin position="1227"/>
        <end position="1266"/>
    </location>
</feature>
<comment type="caution">
    <text evidence="2">The sequence shown here is derived from an EMBL/GenBank/DDBJ whole genome shotgun (WGS) entry which is preliminary data.</text>
</comment>
<dbReference type="Proteomes" id="UP001233172">
    <property type="component" value="Unassembled WGS sequence"/>
</dbReference>
<feature type="region of interest" description="Disordered" evidence="1">
    <location>
        <begin position="198"/>
        <end position="231"/>
    </location>
</feature>
<feature type="compositionally biased region" description="Polar residues" evidence="1">
    <location>
        <begin position="1118"/>
        <end position="1127"/>
    </location>
</feature>
<feature type="region of interest" description="Disordered" evidence="1">
    <location>
        <begin position="1062"/>
        <end position="1098"/>
    </location>
</feature>
<feature type="compositionally biased region" description="Basic and acidic residues" evidence="1">
    <location>
        <begin position="1229"/>
        <end position="1240"/>
    </location>
</feature>
<feature type="region of interest" description="Disordered" evidence="1">
    <location>
        <begin position="280"/>
        <end position="299"/>
    </location>
</feature>
<evidence type="ECO:0000256" key="1">
    <source>
        <dbReference type="SAM" id="MobiDB-lite"/>
    </source>
</evidence>
<feature type="region of interest" description="Disordered" evidence="1">
    <location>
        <begin position="111"/>
        <end position="132"/>
    </location>
</feature>
<feature type="region of interest" description="Disordered" evidence="1">
    <location>
        <begin position="246"/>
        <end position="272"/>
    </location>
</feature>
<feature type="compositionally biased region" description="Polar residues" evidence="1">
    <location>
        <begin position="250"/>
        <end position="272"/>
    </location>
</feature>
<keyword evidence="3" id="KW-1185">Reference proteome</keyword>
<feature type="region of interest" description="Disordered" evidence="1">
    <location>
        <begin position="31"/>
        <end position="58"/>
    </location>
</feature>
<feature type="region of interest" description="Disordered" evidence="1">
    <location>
        <begin position="673"/>
        <end position="716"/>
    </location>
</feature>
<gene>
    <name evidence="2" type="ORF">Bpfe_028787</name>
</gene>
<feature type="compositionally biased region" description="Polar residues" evidence="1">
    <location>
        <begin position="705"/>
        <end position="716"/>
    </location>
</feature>
<feature type="region of interest" description="Disordered" evidence="1">
    <location>
        <begin position="1411"/>
        <end position="1441"/>
    </location>
</feature>
<feature type="region of interest" description="Disordered" evidence="1">
    <location>
        <begin position="596"/>
        <end position="632"/>
    </location>
</feature>
<feature type="compositionally biased region" description="Polar residues" evidence="1">
    <location>
        <begin position="112"/>
        <end position="122"/>
    </location>
</feature>
<feature type="compositionally biased region" description="Basic and acidic residues" evidence="1">
    <location>
        <begin position="776"/>
        <end position="787"/>
    </location>
</feature>
<dbReference type="EMBL" id="JASAOG010000261">
    <property type="protein sequence ID" value="KAK0041800.1"/>
    <property type="molecule type" value="Genomic_DNA"/>
</dbReference>
<organism evidence="2 3">
    <name type="scientific">Biomphalaria pfeifferi</name>
    <name type="common">Bloodfluke planorb</name>
    <name type="synonym">Freshwater snail</name>
    <dbReference type="NCBI Taxonomy" id="112525"/>
    <lineage>
        <taxon>Eukaryota</taxon>
        <taxon>Metazoa</taxon>
        <taxon>Spiralia</taxon>
        <taxon>Lophotrochozoa</taxon>
        <taxon>Mollusca</taxon>
        <taxon>Gastropoda</taxon>
        <taxon>Heterobranchia</taxon>
        <taxon>Euthyneura</taxon>
        <taxon>Panpulmonata</taxon>
        <taxon>Hygrophila</taxon>
        <taxon>Lymnaeoidea</taxon>
        <taxon>Planorbidae</taxon>
        <taxon>Biomphalaria</taxon>
    </lineage>
</organism>
<reference evidence="2" key="2">
    <citation type="submission" date="2023-04" db="EMBL/GenBank/DDBJ databases">
        <authorList>
            <person name="Bu L."/>
            <person name="Lu L."/>
            <person name="Laidemitt M.R."/>
            <person name="Zhang S.M."/>
            <person name="Mutuku M."/>
            <person name="Mkoji G."/>
            <person name="Steinauer M."/>
            <person name="Loker E.S."/>
        </authorList>
    </citation>
    <scope>NUCLEOTIDE SEQUENCE</scope>
    <source>
        <strain evidence="2">KasaAsao</strain>
        <tissue evidence="2">Whole Snail</tissue>
    </source>
</reference>
<feature type="region of interest" description="Disordered" evidence="1">
    <location>
        <begin position="751"/>
        <end position="790"/>
    </location>
</feature>
<feature type="region of interest" description="Disordered" evidence="1">
    <location>
        <begin position="487"/>
        <end position="508"/>
    </location>
</feature>
<feature type="compositionally biased region" description="Basic and acidic residues" evidence="1">
    <location>
        <begin position="1132"/>
        <end position="1150"/>
    </location>
</feature>
<reference evidence="2" key="1">
    <citation type="journal article" date="2023" name="PLoS Negl. Trop. Dis.">
        <title>A genome sequence for Biomphalaria pfeifferi, the major vector snail for the human-infecting parasite Schistosoma mansoni.</title>
        <authorList>
            <person name="Bu L."/>
            <person name="Lu L."/>
            <person name="Laidemitt M.R."/>
            <person name="Zhang S.M."/>
            <person name="Mutuku M."/>
            <person name="Mkoji G."/>
            <person name="Steinauer M."/>
            <person name="Loker E.S."/>
        </authorList>
    </citation>
    <scope>NUCLEOTIDE SEQUENCE</scope>
    <source>
        <strain evidence="2">KasaAsao</strain>
    </source>
</reference>
<feature type="compositionally biased region" description="Low complexity" evidence="1">
    <location>
        <begin position="1079"/>
        <end position="1098"/>
    </location>
</feature>
<protein>
    <submittedName>
        <fullName evidence="2">Microtubule-associated protein futsch isoform X2</fullName>
    </submittedName>
</protein>
<feature type="compositionally biased region" description="Polar residues" evidence="1">
    <location>
        <begin position="1416"/>
        <end position="1432"/>
    </location>
</feature>
<evidence type="ECO:0000313" key="3">
    <source>
        <dbReference type="Proteomes" id="UP001233172"/>
    </source>
</evidence>
<feature type="compositionally biased region" description="Basic and acidic residues" evidence="1">
    <location>
        <begin position="1823"/>
        <end position="1836"/>
    </location>
</feature>
<feature type="compositionally biased region" description="Polar residues" evidence="1">
    <location>
        <begin position="751"/>
        <end position="761"/>
    </location>
</feature>
<feature type="compositionally biased region" description="Polar residues" evidence="1">
    <location>
        <begin position="35"/>
        <end position="50"/>
    </location>
</feature>
<feature type="compositionally biased region" description="Basic and acidic residues" evidence="1">
    <location>
        <begin position="498"/>
        <end position="508"/>
    </location>
</feature>
<feature type="compositionally biased region" description="Basic and acidic residues" evidence="1">
    <location>
        <begin position="288"/>
        <end position="299"/>
    </location>
</feature>
<accession>A0AAD8ASW2</accession>
<evidence type="ECO:0000313" key="2">
    <source>
        <dbReference type="EMBL" id="KAK0041800.1"/>
    </source>
</evidence>
<feature type="region of interest" description="Disordered" evidence="1">
    <location>
        <begin position="1118"/>
        <end position="1158"/>
    </location>
</feature>